<evidence type="ECO:0008006" key="5">
    <source>
        <dbReference type="Google" id="ProtNLM"/>
    </source>
</evidence>
<reference evidence="3 4" key="1">
    <citation type="submission" date="2020-01" db="EMBL/GenBank/DDBJ databases">
        <authorList>
            <person name="Kim M.K."/>
        </authorList>
    </citation>
    <scope>NUCLEOTIDE SEQUENCE [LARGE SCALE GENOMIC DNA]</scope>
    <source>
        <strain evidence="3 4">172606-1</strain>
    </source>
</reference>
<evidence type="ECO:0000313" key="4">
    <source>
        <dbReference type="Proteomes" id="UP000480178"/>
    </source>
</evidence>
<dbReference type="PANTHER" id="PTHR46093">
    <property type="entry name" value="ACYL-COA-BINDING DOMAIN-CONTAINING PROTEIN 5"/>
    <property type="match status" value="1"/>
</dbReference>
<keyword evidence="4" id="KW-1185">Reference proteome</keyword>
<evidence type="ECO:0000256" key="1">
    <source>
        <dbReference type="ARBA" id="ARBA00022441"/>
    </source>
</evidence>
<proteinExistence type="predicted"/>
<keyword evidence="1" id="KW-0880">Kelch repeat</keyword>
<keyword evidence="2" id="KW-0677">Repeat</keyword>
<evidence type="ECO:0000256" key="2">
    <source>
        <dbReference type="ARBA" id="ARBA00022737"/>
    </source>
</evidence>
<sequence length="324" mass="37017">MYQFTLSILFLVVGLMDNPLPQARHLEEVTFDTHRNKLILYGGAVAEDGKLKEFIQVHEWDGAGWKDVNTPGPGGRSGHALVYHAEEKVTYLIGGASEAKNPYVIYMDVWQWNGKDWKQVNSECPVKTPKAVYDPVNKRILAYGDASDKTKFMYGKDQKFELWEYTSNSWKKLSSDGPHTDGPTGIAYDTNRQTLVIPDWEEGKAVVWEWKNNAWKKISCDQNCPSARNRFPVVYYPEEKATYLFGGFTEDRKQLGDFWKWDGRQWTQINFSIGPSVRNSTHFAYGQNSLLLFGGSVPKPGSPGQITLCNELWQWKAGAWKQIQ</sequence>
<dbReference type="AlphaFoldDB" id="A0A6C0GDX6"/>
<accession>A0A6C0GDX6</accession>
<dbReference type="SUPFAM" id="SSF50965">
    <property type="entry name" value="Galactose oxidase, central domain"/>
    <property type="match status" value="2"/>
</dbReference>
<dbReference type="KEGG" id="rhoz:GXP67_04565"/>
<dbReference type="InterPro" id="IPR011043">
    <property type="entry name" value="Gal_Oxase/kelch_b-propeller"/>
</dbReference>
<organism evidence="3 4">
    <name type="scientific">Rhodocytophaga rosea</name>
    <dbReference type="NCBI Taxonomy" id="2704465"/>
    <lineage>
        <taxon>Bacteria</taxon>
        <taxon>Pseudomonadati</taxon>
        <taxon>Bacteroidota</taxon>
        <taxon>Cytophagia</taxon>
        <taxon>Cytophagales</taxon>
        <taxon>Rhodocytophagaceae</taxon>
        <taxon>Rhodocytophaga</taxon>
    </lineage>
</organism>
<dbReference type="Proteomes" id="UP000480178">
    <property type="component" value="Chromosome"/>
</dbReference>
<dbReference type="Gene3D" id="2.120.10.80">
    <property type="entry name" value="Kelch-type beta propeller"/>
    <property type="match status" value="2"/>
</dbReference>
<evidence type="ECO:0000313" key="3">
    <source>
        <dbReference type="EMBL" id="QHT65993.1"/>
    </source>
</evidence>
<dbReference type="RefSeq" id="WP_162442066.1">
    <property type="nucleotide sequence ID" value="NZ_CP048222.1"/>
</dbReference>
<protein>
    <recommendedName>
        <fullName evidence="5">Galactose oxidase</fullName>
    </recommendedName>
</protein>
<dbReference type="EMBL" id="CP048222">
    <property type="protein sequence ID" value="QHT65993.1"/>
    <property type="molecule type" value="Genomic_DNA"/>
</dbReference>
<gene>
    <name evidence="3" type="ORF">GXP67_04565</name>
</gene>
<dbReference type="InterPro" id="IPR015915">
    <property type="entry name" value="Kelch-typ_b-propeller"/>
</dbReference>
<dbReference type="PANTHER" id="PTHR46093:SF18">
    <property type="entry name" value="FIBRONECTIN TYPE-III DOMAIN-CONTAINING PROTEIN"/>
    <property type="match status" value="1"/>
</dbReference>
<name>A0A6C0GDX6_9BACT</name>